<dbReference type="STRING" id="61647.LG71_17930"/>
<dbReference type="AlphaFoldDB" id="A0A0J5LAK6"/>
<dbReference type="PROSITE" id="PS51257">
    <property type="entry name" value="PROKAR_LIPOPROTEIN"/>
    <property type="match status" value="1"/>
</dbReference>
<sequence>MNNKKLTLCLLAATMMLAGCVSSGTKKVTVQEEQLVHHRFVLETVNGQDVPPGVKAPELSFNEDMHISGSMCNQFTGKGSLSEGVLKAKKVAMTKKLCTDPQLNQLDATLSKMLHNGAQVDLTADQLTLADDSDSLIFKLADLVQ</sequence>
<dbReference type="InterPro" id="IPR053147">
    <property type="entry name" value="Hsp_HslJ-like"/>
</dbReference>
<dbReference type="RefSeq" id="WP_048278178.1">
    <property type="nucleotide sequence ID" value="NZ_JAWFII010000002.1"/>
</dbReference>
<feature type="domain" description="DUF306" evidence="2">
    <location>
        <begin position="33"/>
        <end position="134"/>
    </location>
</feature>
<dbReference type="Proteomes" id="UP000036196">
    <property type="component" value="Unassembled WGS sequence"/>
</dbReference>
<keyword evidence="4" id="KW-1185">Reference proteome</keyword>
<reference evidence="3 4" key="1">
    <citation type="submission" date="2015-05" db="EMBL/GenBank/DDBJ databases">
        <title>Genome sequences of Pluralibacter gergoviae.</title>
        <authorList>
            <person name="Greninger A.L."/>
            <person name="Miller S."/>
        </authorList>
    </citation>
    <scope>NUCLEOTIDE SEQUENCE [LARGE SCALE GENOMIC DNA]</scope>
    <source>
        <strain evidence="3 4">JS81F13</strain>
    </source>
</reference>
<evidence type="ECO:0000313" key="3">
    <source>
        <dbReference type="EMBL" id="KMK15615.1"/>
    </source>
</evidence>
<keyword evidence="1" id="KW-0732">Signal</keyword>
<dbReference type="PANTHER" id="PTHR35535:SF1">
    <property type="entry name" value="HEAT SHOCK PROTEIN HSLJ"/>
    <property type="match status" value="1"/>
</dbReference>
<accession>A0A0J5LAK6</accession>
<name>A0A0J5LAK6_PLUGE</name>
<proteinExistence type="predicted"/>
<evidence type="ECO:0000256" key="1">
    <source>
        <dbReference type="SAM" id="SignalP"/>
    </source>
</evidence>
<dbReference type="EMBL" id="LDZF01000003">
    <property type="protein sequence ID" value="KMK15615.1"/>
    <property type="molecule type" value="Genomic_DNA"/>
</dbReference>
<dbReference type="eggNOG" id="COG3187">
    <property type="taxonomic scope" value="Bacteria"/>
</dbReference>
<feature type="chain" id="PRO_5005262409" evidence="1">
    <location>
        <begin position="24"/>
        <end position="145"/>
    </location>
</feature>
<dbReference type="PATRIC" id="fig|61647.15.peg.2944"/>
<comment type="caution">
    <text evidence="3">The sequence shown here is derived from an EMBL/GenBank/DDBJ whole genome shotgun (WGS) entry which is preliminary data.</text>
</comment>
<dbReference type="InterPro" id="IPR005184">
    <property type="entry name" value="DUF306_Meta_HslJ"/>
</dbReference>
<evidence type="ECO:0000313" key="4">
    <source>
        <dbReference type="Proteomes" id="UP000036196"/>
    </source>
</evidence>
<gene>
    <name evidence="3" type="ORF">ABW06_03135</name>
</gene>
<organism evidence="3 4">
    <name type="scientific">Pluralibacter gergoviae</name>
    <name type="common">Enterobacter gergoviae</name>
    <dbReference type="NCBI Taxonomy" id="61647"/>
    <lineage>
        <taxon>Bacteria</taxon>
        <taxon>Pseudomonadati</taxon>
        <taxon>Pseudomonadota</taxon>
        <taxon>Gammaproteobacteria</taxon>
        <taxon>Enterobacterales</taxon>
        <taxon>Enterobacteriaceae</taxon>
        <taxon>Pluralibacter</taxon>
    </lineage>
</organism>
<dbReference type="Pfam" id="PF03724">
    <property type="entry name" value="META"/>
    <property type="match status" value="1"/>
</dbReference>
<dbReference type="NCBIfam" id="NF007766">
    <property type="entry name" value="PRK10449.1"/>
    <property type="match status" value="1"/>
</dbReference>
<dbReference type="PANTHER" id="PTHR35535">
    <property type="entry name" value="HEAT SHOCK PROTEIN HSLJ"/>
    <property type="match status" value="1"/>
</dbReference>
<evidence type="ECO:0000259" key="2">
    <source>
        <dbReference type="Pfam" id="PF03724"/>
    </source>
</evidence>
<feature type="signal peptide" evidence="1">
    <location>
        <begin position="1"/>
        <end position="23"/>
    </location>
</feature>
<dbReference type="InterPro" id="IPR038670">
    <property type="entry name" value="HslJ-like_sf"/>
</dbReference>
<dbReference type="Gene3D" id="2.40.128.270">
    <property type="match status" value="1"/>
</dbReference>
<protein>
    <submittedName>
        <fullName evidence="3">Heat-inducible protein</fullName>
    </submittedName>
</protein>